<evidence type="ECO:0000313" key="5">
    <source>
        <dbReference type="Proteomes" id="UP001403385"/>
    </source>
</evidence>
<dbReference type="PANTHER" id="PTHR43420">
    <property type="entry name" value="ACETYLTRANSFERASE"/>
    <property type="match status" value="1"/>
</dbReference>
<dbReference type="InterPro" id="IPR050680">
    <property type="entry name" value="YpeA/RimI_acetyltransf"/>
</dbReference>
<keyword evidence="2" id="KW-0012">Acyltransferase</keyword>
<dbReference type="AlphaFoldDB" id="A0AAW9RX66"/>
<dbReference type="CDD" id="cd04301">
    <property type="entry name" value="NAT_SF"/>
    <property type="match status" value="1"/>
</dbReference>
<dbReference type="InterPro" id="IPR016181">
    <property type="entry name" value="Acyl_CoA_acyltransferase"/>
</dbReference>
<dbReference type="GO" id="GO:0016747">
    <property type="term" value="F:acyltransferase activity, transferring groups other than amino-acyl groups"/>
    <property type="evidence" value="ECO:0007669"/>
    <property type="project" value="InterPro"/>
</dbReference>
<dbReference type="InterPro" id="IPR000182">
    <property type="entry name" value="GNAT_dom"/>
</dbReference>
<organism evidence="4 5">
    <name type="scientific">Rapidithrix thailandica</name>
    <dbReference type="NCBI Taxonomy" id="413964"/>
    <lineage>
        <taxon>Bacteria</taxon>
        <taxon>Pseudomonadati</taxon>
        <taxon>Bacteroidota</taxon>
        <taxon>Cytophagia</taxon>
        <taxon>Cytophagales</taxon>
        <taxon>Flammeovirgaceae</taxon>
        <taxon>Rapidithrix</taxon>
    </lineage>
</organism>
<dbReference type="Proteomes" id="UP001403385">
    <property type="component" value="Unassembled WGS sequence"/>
</dbReference>
<dbReference type="Pfam" id="PF00583">
    <property type="entry name" value="Acetyltransf_1"/>
    <property type="match status" value="1"/>
</dbReference>
<keyword evidence="1" id="KW-0808">Transferase</keyword>
<evidence type="ECO:0000256" key="1">
    <source>
        <dbReference type="ARBA" id="ARBA00022679"/>
    </source>
</evidence>
<sequence>MINIRNATLYDLDTIQKMWLDLHAHHNGQHYIFEIDLQATDAIRASLTDRLKQKNERCFLAEKGAEILGIIFVSITEDGTFRKFHQRGYIAETFVKDEYRSDGVGRLLYNHAKNWLLEKGADHIELQVSVKNRDAIRFWEDQGFTAATEHMIYKLKK</sequence>
<evidence type="ECO:0000256" key="2">
    <source>
        <dbReference type="ARBA" id="ARBA00023315"/>
    </source>
</evidence>
<reference evidence="4 5" key="1">
    <citation type="submission" date="2024-04" db="EMBL/GenBank/DDBJ databases">
        <title>Novel genus in family Flammeovirgaceae.</title>
        <authorList>
            <person name="Nguyen T.H."/>
            <person name="Vuong T.Q."/>
            <person name="Le H."/>
            <person name="Kim S.-G."/>
        </authorList>
    </citation>
    <scope>NUCLEOTIDE SEQUENCE [LARGE SCALE GENOMIC DNA]</scope>
    <source>
        <strain evidence="4 5">JCM 23209</strain>
    </source>
</reference>
<dbReference type="PROSITE" id="PS51186">
    <property type="entry name" value="GNAT"/>
    <property type="match status" value="1"/>
</dbReference>
<dbReference type="RefSeq" id="WP_346821091.1">
    <property type="nucleotide sequence ID" value="NZ_JBDKWZ010000005.1"/>
</dbReference>
<dbReference type="SUPFAM" id="SSF55729">
    <property type="entry name" value="Acyl-CoA N-acyltransferases (Nat)"/>
    <property type="match status" value="1"/>
</dbReference>
<evidence type="ECO:0000259" key="3">
    <source>
        <dbReference type="PROSITE" id="PS51186"/>
    </source>
</evidence>
<protein>
    <submittedName>
        <fullName evidence="4">GNAT family N-acetyltransferase</fullName>
    </submittedName>
</protein>
<dbReference type="Gene3D" id="3.40.630.30">
    <property type="match status" value="1"/>
</dbReference>
<proteinExistence type="predicted"/>
<accession>A0AAW9RX66</accession>
<name>A0AAW9RX66_9BACT</name>
<evidence type="ECO:0000313" key="4">
    <source>
        <dbReference type="EMBL" id="MEN7548312.1"/>
    </source>
</evidence>
<keyword evidence="5" id="KW-1185">Reference proteome</keyword>
<comment type="caution">
    <text evidence="4">The sequence shown here is derived from an EMBL/GenBank/DDBJ whole genome shotgun (WGS) entry which is preliminary data.</text>
</comment>
<gene>
    <name evidence="4" type="ORF">AAG747_10365</name>
</gene>
<dbReference type="EMBL" id="JBDKWZ010000005">
    <property type="protein sequence ID" value="MEN7548312.1"/>
    <property type="molecule type" value="Genomic_DNA"/>
</dbReference>
<feature type="domain" description="N-acetyltransferase" evidence="3">
    <location>
        <begin position="2"/>
        <end position="157"/>
    </location>
</feature>